<name>J8ZR99_EDHAE</name>
<evidence type="ECO:0000259" key="11">
    <source>
        <dbReference type="Pfam" id="PF18086"/>
    </source>
</evidence>
<dbReference type="GO" id="GO:0052723">
    <property type="term" value="F:inositol hexakisphosphate 1-kinase activity"/>
    <property type="evidence" value="ECO:0007669"/>
    <property type="project" value="RHEA"/>
</dbReference>
<dbReference type="Pfam" id="PF00328">
    <property type="entry name" value="His_Phos_2"/>
    <property type="match status" value="2"/>
</dbReference>
<dbReference type="InterPro" id="IPR037446">
    <property type="entry name" value="His_Pase_VIP1"/>
</dbReference>
<dbReference type="Pfam" id="PF18086">
    <property type="entry name" value="PPIP5K2_N"/>
    <property type="match status" value="1"/>
</dbReference>
<gene>
    <name evidence="12" type="ORF">EDEG_03341</name>
</gene>
<evidence type="ECO:0000256" key="4">
    <source>
        <dbReference type="ARBA" id="ARBA00022741"/>
    </source>
</evidence>
<dbReference type="STRING" id="1003232.J8ZR99"/>
<dbReference type="SUPFAM" id="SSF53254">
    <property type="entry name" value="Phosphoglycerate mutase-like"/>
    <property type="match status" value="1"/>
</dbReference>
<comment type="caution">
    <text evidence="12">The sequence shown here is derived from an EMBL/GenBank/DDBJ whole genome shotgun (WGS) entry which is preliminary data.</text>
</comment>
<evidence type="ECO:0000256" key="8">
    <source>
        <dbReference type="ARBA" id="ARBA00034629"/>
    </source>
</evidence>
<dbReference type="VEuPathDB" id="MicrosporidiaDB:EDEG_03341"/>
<dbReference type="EMBL" id="AFBI03000083">
    <property type="protein sequence ID" value="EJW02223.1"/>
    <property type="molecule type" value="Genomic_DNA"/>
</dbReference>
<evidence type="ECO:0000256" key="3">
    <source>
        <dbReference type="ARBA" id="ARBA00022679"/>
    </source>
</evidence>
<dbReference type="GO" id="GO:0033857">
    <property type="term" value="F:5-diphosphoinositol pentakisphosphate 1-kinase activity"/>
    <property type="evidence" value="ECO:0007669"/>
    <property type="project" value="TreeGrafter"/>
</dbReference>
<dbReference type="OrthoDB" id="18042at2759"/>
<evidence type="ECO:0000313" key="13">
    <source>
        <dbReference type="Proteomes" id="UP000003163"/>
    </source>
</evidence>
<evidence type="ECO:0000256" key="1">
    <source>
        <dbReference type="ARBA" id="ARBA00005609"/>
    </source>
</evidence>
<dbReference type="InterPro" id="IPR000560">
    <property type="entry name" value="His_Pase_clade-2"/>
</dbReference>
<dbReference type="Gene3D" id="3.40.50.11950">
    <property type="match status" value="1"/>
</dbReference>
<evidence type="ECO:0000256" key="9">
    <source>
        <dbReference type="RuleBase" id="RU365032"/>
    </source>
</evidence>
<keyword evidence="6 9" id="KW-0067">ATP-binding</keyword>
<keyword evidence="2 9" id="KW-0963">Cytoplasm</keyword>
<reference evidence="12 13" key="1">
    <citation type="submission" date="2011-08" db="EMBL/GenBank/DDBJ databases">
        <authorList>
            <person name="Liu Z.J."/>
            <person name="Shi F.L."/>
            <person name="Lu J.Q."/>
            <person name="Li M."/>
            <person name="Wang Z.L."/>
        </authorList>
    </citation>
    <scope>NUCLEOTIDE SEQUENCE [LARGE SCALE GENOMIC DNA]</scope>
    <source>
        <strain evidence="12 13">USNM 41457</strain>
    </source>
</reference>
<evidence type="ECO:0000256" key="7">
    <source>
        <dbReference type="ARBA" id="ARBA00033696"/>
    </source>
</evidence>
<feature type="compositionally biased region" description="Low complexity" evidence="10">
    <location>
        <begin position="755"/>
        <end position="802"/>
    </location>
</feature>
<dbReference type="AlphaFoldDB" id="J8ZR99"/>
<dbReference type="GO" id="GO:0005856">
    <property type="term" value="C:cytoskeleton"/>
    <property type="evidence" value="ECO:0007669"/>
    <property type="project" value="UniProtKB-SubCell"/>
</dbReference>
<evidence type="ECO:0000256" key="10">
    <source>
        <dbReference type="SAM" id="MobiDB-lite"/>
    </source>
</evidence>
<dbReference type="GO" id="GO:0006020">
    <property type="term" value="P:inositol metabolic process"/>
    <property type="evidence" value="ECO:0007669"/>
    <property type="project" value="TreeGrafter"/>
</dbReference>
<organism evidence="12 13">
    <name type="scientific">Edhazardia aedis (strain USNM 41457)</name>
    <name type="common">Microsporidian parasite</name>
    <dbReference type="NCBI Taxonomy" id="1003232"/>
    <lineage>
        <taxon>Eukaryota</taxon>
        <taxon>Fungi</taxon>
        <taxon>Fungi incertae sedis</taxon>
        <taxon>Microsporidia</taxon>
        <taxon>Edhazardia</taxon>
    </lineage>
</organism>
<dbReference type="EC" id="2.7.4.24" evidence="9"/>
<dbReference type="PANTHER" id="PTHR12750">
    <property type="entry name" value="DIPHOSPHOINOSITOL PENTAKISPHOSPHATE KINASE"/>
    <property type="match status" value="1"/>
</dbReference>
<keyword evidence="13" id="KW-1185">Reference proteome</keyword>
<keyword evidence="4 9" id="KW-0547">Nucleotide-binding</keyword>
<evidence type="ECO:0000256" key="6">
    <source>
        <dbReference type="ARBA" id="ARBA00022840"/>
    </source>
</evidence>
<dbReference type="GO" id="GO:0005829">
    <property type="term" value="C:cytosol"/>
    <property type="evidence" value="ECO:0007669"/>
    <property type="project" value="TreeGrafter"/>
</dbReference>
<comment type="subcellular location">
    <subcellularLocation>
        <location evidence="9">Cytoplasm</location>
        <location evidence="9">Cytoskeleton</location>
    </subcellularLocation>
</comment>
<comment type="function">
    <text evidence="9">Bifunctional inositol kinase that acts in concert with the IP6K kinases to synthesize the diphosphate group-containing inositol pyrophosphates diphosphoinositol pentakisphosphate, PP-InsP5, and bis-diphosphoinositol tetrakisphosphate, (PP)2-InsP4. PP-InsP5 and (PP)2-InsP4, also respectively called InsP7 and InsP8, may regulate a variety of cellular processes, including apoptosis, vesicle trafficking, cytoskeletal dynamics, and exocytosis. Phosphorylates inositol hexakisphosphate (InsP6).</text>
</comment>
<dbReference type="HOGENOM" id="CLU_273421_0_0_1"/>
<dbReference type="PANTHER" id="PTHR12750:SF9">
    <property type="entry name" value="INOSITOL HEXAKISPHOSPHATE AND DIPHOSPHOINOSITOL-PENTAKISPHOSPHATE KINASE"/>
    <property type="match status" value="1"/>
</dbReference>
<accession>J8ZR99</accession>
<reference evidence="13" key="2">
    <citation type="submission" date="2015-07" db="EMBL/GenBank/DDBJ databases">
        <title>Contrasting host-pathogen interactions and genome evolution in two generalist and specialist microsporidian pathogens of mosquitoes.</title>
        <authorList>
            <consortium name="The Broad Institute Genomics Platform"/>
            <consortium name="The Broad Institute Genome Sequencing Center for Infectious Disease"/>
            <person name="Cuomo C.A."/>
            <person name="Sanscrainte N.D."/>
            <person name="Goldberg J.M."/>
            <person name="Heiman D."/>
            <person name="Young S."/>
            <person name="Zeng Q."/>
            <person name="Becnel J.J."/>
            <person name="Birren B.W."/>
        </authorList>
    </citation>
    <scope>NUCLEOTIDE SEQUENCE [LARGE SCALE GENOMIC DNA]</scope>
    <source>
        <strain evidence="13">USNM 41457</strain>
    </source>
</reference>
<dbReference type="GO" id="GO:0032958">
    <property type="term" value="P:inositol phosphate biosynthetic process"/>
    <property type="evidence" value="ECO:0007669"/>
    <property type="project" value="TreeGrafter"/>
</dbReference>
<comment type="similarity">
    <text evidence="1 9">Belongs to the histidine acid phosphatase family. VIP1 subfamily.</text>
</comment>
<comment type="catalytic activity">
    <reaction evidence="8">
        <text>1D-myo-inositol hexakisphosphate + ATP = 1-diphospho-1D-myo-inositol 2,3,4,5,6-pentakisphosphate + ADP</text>
        <dbReference type="Rhea" id="RHEA:37459"/>
        <dbReference type="ChEBI" id="CHEBI:30616"/>
        <dbReference type="ChEBI" id="CHEBI:58130"/>
        <dbReference type="ChEBI" id="CHEBI:74946"/>
        <dbReference type="ChEBI" id="CHEBI:456216"/>
        <dbReference type="EC" id="2.7.4.24"/>
    </reaction>
    <physiologicalReaction direction="left-to-right" evidence="8">
        <dbReference type="Rhea" id="RHEA:37460"/>
    </physiologicalReaction>
</comment>
<protein>
    <recommendedName>
        <fullName evidence="9">Inositol hexakisphosphate and diphosphoinositol-pentakisphosphate kinase</fullName>
        <ecNumber evidence="9">2.7.4.24</ecNumber>
    </recommendedName>
</protein>
<keyword evidence="5 9" id="KW-0418">Kinase</keyword>
<evidence type="ECO:0000256" key="5">
    <source>
        <dbReference type="ARBA" id="ARBA00022777"/>
    </source>
</evidence>
<comment type="catalytic activity">
    <reaction evidence="7">
        <text>5-diphospho-1D-myo-inositol 1,2,3,4,6-pentakisphosphate + ATP + H(+) = 1,5-bis(diphospho)-1D-myo-inositol 2,3,4,6-tetrakisphosphate + ADP</text>
        <dbReference type="Rhea" id="RHEA:10276"/>
        <dbReference type="ChEBI" id="CHEBI:15378"/>
        <dbReference type="ChEBI" id="CHEBI:30616"/>
        <dbReference type="ChEBI" id="CHEBI:58628"/>
        <dbReference type="ChEBI" id="CHEBI:77983"/>
        <dbReference type="ChEBI" id="CHEBI:456216"/>
        <dbReference type="EC" id="2.7.4.24"/>
    </reaction>
    <physiologicalReaction direction="left-to-right" evidence="7">
        <dbReference type="Rhea" id="RHEA:10277"/>
    </physiologicalReaction>
</comment>
<keyword evidence="3 9" id="KW-0808">Transferase</keyword>
<dbReference type="InParanoid" id="J8ZR99"/>
<dbReference type="Gene3D" id="3.30.470.20">
    <property type="entry name" value="ATP-grasp fold, B domain"/>
    <property type="match status" value="1"/>
</dbReference>
<dbReference type="FunCoup" id="J8ZR99">
    <property type="interactions" value="106"/>
</dbReference>
<dbReference type="GO" id="GO:0005524">
    <property type="term" value="F:ATP binding"/>
    <property type="evidence" value="ECO:0007669"/>
    <property type="project" value="UniProtKB-KW"/>
</dbReference>
<dbReference type="Proteomes" id="UP000003163">
    <property type="component" value="Unassembled WGS sequence"/>
</dbReference>
<evidence type="ECO:0000256" key="2">
    <source>
        <dbReference type="ARBA" id="ARBA00022490"/>
    </source>
</evidence>
<feature type="region of interest" description="Disordered" evidence="10">
    <location>
        <begin position="755"/>
        <end position="828"/>
    </location>
</feature>
<evidence type="ECO:0000313" key="12">
    <source>
        <dbReference type="EMBL" id="EJW02223.1"/>
    </source>
</evidence>
<dbReference type="InterPro" id="IPR040557">
    <property type="entry name" value="VIP1_N"/>
</dbReference>
<feature type="compositionally biased region" description="Polar residues" evidence="10">
    <location>
        <begin position="814"/>
        <end position="826"/>
    </location>
</feature>
<feature type="domain" description="VIP1 N-terminal" evidence="11">
    <location>
        <begin position="9"/>
        <end position="96"/>
    </location>
</feature>
<proteinExistence type="inferred from homology"/>
<dbReference type="InterPro" id="IPR029033">
    <property type="entry name" value="His_PPase_superfam"/>
</dbReference>
<sequence length="1177" mass="135753">MSESTHKKMRICVCIMPPKLNRPHLQKLLDRLKKHHNIEILDEECILNVPVCLWPQSDVLISFYHNHLPFAKVLSYINLTNIHCINDFNMQYCLFDRRVVYMILQKLKIPVPCHIFINRDNINMPPSIAKYVSDRFNLNLEIPKLADETNLIECYCEIKKEGYIKVGEKILHRPFIEKPVNSEDHNIFVYLENNTVRKLFRKKGNVSSEIDCSIKKIRRDRSYIYEKFYKADEYKDIKVYALRTDYAYAESRKAPTVDGIVERDEFGKEKRQVVVLKEVEYEYARRITQAFKQKICGFDILRSGDMSYVIDVNGWSFVKNNAAYYDLCADLLKKEIARIGSDNDVSYNIDIVKMIRVYRHSDRTPKQKIKVKLKCVSSIEEEFVFKGDFNCVGEYLQYIVEKLEKMCENLCDVNVCDECIVLPSFIDFQNSKNSSLEDICRKNKISSNNRSNNSNTSDSNSYPFNITNSSSNIEDLLIDSKIDPNGDYFNTSSMIEDSRINNQYNNHITPININLQKKLTSNISDFIRKINSNDIKTEEKDLSTLKNDCKNNTITTQIDILSEKNYKPENDIITSTKTNNTSDKQKNKEQKLDYRTLITDIYDIIDILNTKNTETNVKIQLKCLKNTTEIILKWGGQLTHAGVWQSKELGDILRYNITENNTHLLNNVTFRSSAENRVYESACHFAESLCLKKVDVIRDKNLLDSTFHANDLIEEGRSDLKDEFFKFIKPEDNMFLMDTIRGLVCDDIGDEYNSGNSHSSNNSSSNNSSNNSSSNNSSSNSSSNNSSSNNSSSSNSSSNNSNTGIDYNNDRNNSKGTENGNSAINNDKNKLDMSIDLNRIALDKKSNTIKNILPKNINLKFPHKPYTTNKNKELQNIYARWRRLKHNILKDTKMLYNRVSEIYDNLKYDITHNNAHIHKILSNDKITKFLLIINKLYNFVIQNEYGKGVHEKVRISYGICKPFFDVIINNLEGQDILSLYFAKESRIYTLFNVLNFVGGKSVPIKEFDYGSMIGLDVYTTKKDNIYGNMSNLENDKNNNINHNIFSDINSICNNNSSTNTISSNNSIALANSNTNCNTITNKNNDNNNINNLTTDTNCNSKSNNHNTNNNIYTNISDIKNIETRIRVVYNRGANCKDIIDGCLDARHRIPEKPDEILYDMSLDEFLQSIEIMRKNIQ</sequence>